<dbReference type="FunFam" id="3.40.50.720:FF:000053">
    <property type="entry name" value="Quinone oxidoreductase 1"/>
    <property type="match status" value="1"/>
</dbReference>
<sequence length="325" mass="34339">MTTVKAIRIAATGGPEVMALEDVALEAPGPGMVTVRNHAIGLNYIDTYHRSGLYPLPLPTGIGLEGAGEVAAVGEGVELAVGDRVAYCSAGFGAYAEALNLPASRLVPIPEGIDYEQAAACLLKGQTAEYLIQRTYPLQAGETCLFHAAAGGVGLLFGQWAASIGAIAIGTVGSAAKADLAREHGYAQVINYREEDVLQRLLEITGGDKLPVVYDGVGADTFDLSLECLRPRGLMVSFGNASGAPAPLDLQRLAAHGSLYITRPTMLSYTATEEELRQSSEDLFARILAGDIRVEINQRYALAEVQQAHRDLESRQTTGSTVLLP</sequence>
<dbReference type="Gene3D" id="3.40.50.720">
    <property type="entry name" value="NAD(P)-binding Rossmann-like Domain"/>
    <property type="match status" value="1"/>
</dbReference>
<evidence type="ECO:0000259" key="6">
    <source>
        <dbReference type="SMART" id="SM00829"/>
    </source>
</evidence>
<dbReference type="InterPro" id="IPR013149">
    <property type="entry name" value="ADH-like_C"/>
</dbReference>
<dbReference type="CDD" id="cd05286">
    <property type="entry name" value="QOR2"/>
    <property type="match status" value="1"/>
</dbReference>
<gene>
    <name evidence="7" type="ORF">DWB85_10360</name>
</gene>
<dbReference type="OrthoDB" id="9785812at2"/>
<dbReference type="NCBIfam" id="NF008024">
    <property type="entry name" value="PRK10754.1"/>
    <property type="match status" value="1"/>
</dbReference>
<dbReference type="InterPro" id="IPR011032">
    <property type="entry name" value="GroES-like_sf"/>
</dbReference>
<evidence type="ECO:0000313" key="8">
    <source>
        <dbReference type="Proteomes" id="UP000265509"/>
    </source>
</evidence>
<dbReference type="GO" id="GO:0005829">
    <property type="term" value="C:cytosol"/>
    <property type="evidence" value="ECO:0007669"/>
    <property type="project" value="TreeGrafter"/>
</dbReference>
<dbReference type="InterPro" id="IPR036291">
    <property type="entry name" value="NAD(P)-bd_dom_sf"/>
</dbReference>
<evidence type="ECO:0000256" key="5">
    <source>
        <dbReference type="ARBA" id="ARBA00048980"/>
    </source>
</evidence>
<evidence type="ECO:0000256" key="2">
    <source>
        <dbReference type="ARBA" id="ARBA00022857"/>
    </source>
</evidence>
<dbReference type="GO" id="GO:0070402">
    <property type="term" value="F:NADPH binding"/>
    <property type="evidence" value="ECO:0007669"/>
    <property type="project" value="TreeGrafter"/>
</dbReference>
<dbReference type="InterPro" id="IPR013154">
    <property type="entry name" value="ADH-like_N"/>
</dbReference>
<dbReference type="EC" id="1.6.5.5" evidence="4"/>
<comment type="similarity">
    <text evidence="1">Belongs to the zinc-containing alcohol dehydrogenase family. Quinone oxidoreductase subfamily.</text>
</comment>
<evidence type="ECO:0000313" key="7">
    <source>
        <dbReference type="EMBL" id="RLQ21981.1"/>
    </source>
</evidence>
<dbReference type="AlphaFoldDB" id="A0A3L7E150"/>
<comment type="caution">
    <text evidence="7">The sequence shown here is derived from an EMBL/GenBank/DDBJ whole genome shotgun (WGS) entry which is preliminary data.</text>
</comment>
<comment type="catalytic activity">
    <reaction evidence="5">
        <text>2 a quinone + NADPH + H(+) = 2 a 1,4-benzosemiquinone + NADP(+)</text>
        <dbReference type="Rhea" id="RHEA:14269"/>
        <dbReference type="ChEBI" id="CHEBI:15378"/>
        <dbReference type="ChEBI" id="CHEBI:57783"/>
        <dbReference type="ChEBI" id="CHEBI:58349"/>
        <dbReference type="ChEBI" id="CHEBI:132124"/>
        <dbReference type="ChEBI" id="CHEBI:134225"/>
        <dbReference type="EC" id="1.6.5.5"/>
    </reaction>
</comment>
<dbReference type="GO" id="GO:0003960">
    <property type="term" value="F:quinone reductase (NADPH) activity"/>
    <property type="evidence" value="ECO:0007669"/>
    <property type="project" value="UniProtKB-EC"/>
</dbReference>
<evidence type="ECO:0000256" key="4">
    <source>
        <dbReference type="ARBA" id="ARBA00038919"/>
    </source>
</evidence>
<dbReference type="SUPFAM" id="SSF51735">
    <property type="entry name" value="NAD(P)-binding Rossmann-fold domains"/>
    <property type="match status" value="1"/>
</dbReference>
<dbReference type="RefSeq" id="WP_117954196.1">
    <property type="nucleotide sequence ID" value="NZ_QRAN01000009.1"/>
</dbReference>
<proteinExistence type="inferred from homology"/>
<keyword evidence="2" id="KW-0521">NADP</keyword>
<accession>A0A3L7E150</accession>
<evidence type="ECO:0000256" key="3">
    <source>
        <dbReference type="ARBA" id="ARBA00023002"/>
    </source>
</evidence>
<dbReference type="Pfam" id="PF00107">
    <property type="entry name" value="ADH_zinc_N"/>
    <property type="match status" value="1"/>
</dbReference>
<keyword evidence="8" id="KW-1185">Reference proteome</keyword>
<dbReference type="GO" id="GO:0035925">
    <property type="term" value="F:mRNA 3'-UTR AU-rich region binding"/>
    <property type="evidence" value="ECO:0007669"/>
    <property type="project" value="TreeGrafter"/>
</dbReference>
<feature type="domain" description="Enoyl reductase (ER)" evidence="6">
    <location>
        <begin position="13"/>
        <end position="323"/>
    </location>
</feature>
<name>A0A3L7E150_9GAMM</name>
<dbReference type="Pfam" id="PF08240">
    <property type="entry name" value="ADH_N"/>
    <property type="match status" value="1"/>
</dbReference>
<dbReference type="EMBL" id="QRAN01000009">
    <property type="protein sequence ID" value="RLQ21981.1"/>
    <property type="molecule type" value="Genomic_DNA"/>
</dbReference>
<dbReference type="Proteomes" id="UP000265509">
    <property type="component" value="Unassembled WGS sequence"/>
</dbReference>
<keyword evidence="3 7" id="KW-0560">Oxidoreductase</keyword>
<dbReference type="InterPro" id="IPR020843">
    <property type="entry name" value="ER"/>
</dbReference>
<dbReference type="PANTHER" id="PTHR48106:SF13">
    <property type="entry name" value="QUINONE OXIDOREDUCTASE-RELATED"/>
    <property type="match status" value="1"/>
</dbReference>
<dbReference type="InterPro" id="IPR047618">
    <property type="entry name" value="QOR-like"/>
</dbReference>
<evidence type="ECO:0000256" key="1">
    <source>
        <dbReference type="ARBA" id="ARBA00010371"/>
    </source>
</evidence>
<protein>
    <recommendedName>
        <fullName evidence="4">NADPH:quinone reductase</fullName>
        <ecNumber evidence="4">1.6.5.5</ecNumber>
    </recommendedName>
</protein>
<dbReference type="Gene3D" id="3.90.180.10">
    <property type="entry name" value="Medium-chain alcohol dehydrogenases, catalytic domain"/>
    <property type="match status" value="1"/>
</dbReference>
<dbReference type="SMART" id="SM00829">
    <property type="entry name" value="PKS_ER"/>
    <property type="match status" value="1"/>
</dbReference>
<reference evidence="7 8" key="1">
    <citation type="submission" date="2018-07" db="EMBL/GenBank/DDBJ databases">
        <title>Halioglobus sp. genome submission.</title>
        <authorList>
            <person name="Ye M.-Q."/>
            <person name="Du Z.-J."/>
        </authorList>
    </citation>
    <scope>NUCLEOTIDE SEQUENCE [LARGE SCALE GENOMIC DNA]</scope>
    <source>
        <strain evidence="7 8">U0301</strain>
    </source>
</reference>
<dbReference type="SUPFAM" id="SSF50129">
    <property type="entry name" value="GroES-like"/>
    <property type="match status" value="1"/>
</dbReference>
<dbReference type="PANTHER" id="PTHR48106">
    <property type="entry name" value="QUINONE OXIDOREDUCTASE PIG3-RELATED"/>
    <property type="match status" value="1"/>
</dbReference>
<organism evidence="7 8">
    <name type="scientific">Seongchinamella sediminis</name>
    <dbReference type="NCBI Taxonomy" id="2283635"/>
    <lineage>
        <taxon>Bacteria</taxon>
        <taxon>Pseudomonadati</taxon>
        <taxon>Pseudomonadota</taxon>
        <taxon>Gammaproteobacteria</taxon>
        <taxon>Cellvibrionales</taxon>
        <taxon>Halieaceae</taxon>
        <taxon>Seongchinamella</taxon>
    </lineage>
</organism>